<dbReference type="Pfam" id="PF10698">
    <property type="entry name" value="DUF2505"/>
    <property type="match status" value="1"/>
</dbReference>
<organism evidence="1 2">
    <name type="scientific">Arthrobacter sulfonylureivorans</name>
    <dbReference type="NCBI Taxonomy" id="2486855"/>
    <lineage>
        <taxon>Bacteria</taxon>
        <taxon>Bacillati</taxon>
        <taxon>Actinomycetota</taxon>
        <taxon>Actinomycetes</taxon>
        <taxon>Micrococcales</taxon>
        <taxon>Micrococcaceae</taxon>
        <taxon>Arthrobacter</taxon>
    </lineage>
</organism>
<reference evidence="1 2" key="1">
    <citation type="submission" date="2022-03" db="EMBL/GenBank/DDBJ databases">
        <title>Isotopic signatures of nitrous oxide derived from detoxification processes.</title>
        <authorList>
            <person name="Behrendt U."/>
            <person name="Buchen C."/>
            <person name="Well R."/>
            <person name="Ulrich A."/>
            <person name="Rohe L."/>
            <person name="Kolb S."/>
            <person name="Schloter M."/>
            <person name="Horn M.A."/>
            <person name="Augustin J."/>
        </authorList>
    </citation>
    <scope>NUCLEOTIDE SEQUENCE [LARGE SCALE GENOMIC DNA]</scope>
    <source>
        <strain evidence="1 2">S4-C24</strain>
    </source>
</reference>
<dbReference type="RefSeq" id="WP_127511888.1">
    <property type="nucleotide sequence ID" value="NZ_CP093326.1"/>
</dbReference>
<name>A0ABY3W663_9MICC</name>
<evidence type="ECO:0000313" key="2">
    <source>
        <dbReference type="Proteomes" id="UP000829069"/>
    </source>
</evidence>
<dbReference type="Proteomes" id="UP000829069">
    <property type="component" value="Chromosome"/>
</dbReference>
<dbReference type="SUPFAM" id="SSF55961">
    <property type="entry name" value="Bet v1-like"/>
    <property type="match status" value="1"/>
</dbReference>
<dbReference type="InterPro" id="IPR019639">
    <property type="entry name" value="DUF2505"/>
</dbReference>
<sequence>MALSASTTLPYPAAKITETFTDEAFLRHISELVGGSLESVQRDGDVSGAFTLTVVRKVPSARLPEIAKKMLGDSLTVTQTERWQAPAADGSRTADVTMKVAGAPVDVNAVQQLVVDGGSTRVDLTGDVKSSIPFLGGKIAAAAEPMLGKALNIQAQQAEAWLSGRS</sequence>
<protein>
    <submittedName>
        <fullName evidence="1">DUF2505 domain-containing protein</fullName>
    </submittedName>
</protein>
<keyword evidence="2" id="KW-1185">Reference proteome</keyword>
<proteinExistence type="predicted"/>
<evidence type="ECO:0000313" key="1">
    <source>
        <dbReference type="EMBL" id="UNK44951.1"/>
    </source>
</evidence>
<dbReference type="EMBL" id="CP093326">
    <property type="protein sequence ID" value="UNK44951.1"/>
    <property type="molecule type" value="Genomic_DNA"/>
</dbReference>
<accession>A0ABY3W663</accession>
<gene>
    <name evidence="1" type="ORF">MNQ99_13440</name>
</gene>